<dbReference type="GO" id="GO:0007165">
    <property type="term" value="P:signal transduction"/>
    <property type="evidence" value="ECO:0007669"/>
    <property type="project" value="UniProtKB-KW"/>
</dbReference>
<evidence type="ECO:0000256" key="5">
    <source>
        <dbReference type="ARBA" id="ARBA00022725"/>
    </source>
</evidence>
<keyword evidence="6 11" id="KW-1133">Transmembrane helix</keyword>
<keyword evidence="5 11" id="KW-0552">Olfaction</keyword>
<dbReference type="RefSeq" id="XP_065722620.1">
    <property type="nucleotide sequence ID" value="XM_065866548.2"/>
</dbReference>
<evidence type="ECO:0000256" key="10">
    <source>
        <dbReference type="ARBA" id="ARBA00038679"/>
    </source>
</evidence>
<dbReference type="PANTHER" id="PTHR21137:SF44">
    <property type="entry name" value="ODORANT RECEPTOR 13A-RELATED"/>
    <property type="match status" value="1"/>
</dbReference>
<evidence type="ECO:0000256" key="3">
    <source>
        <dbReference type="ARBA" id="ARBA00022606"/>
    </source>
</evidence>
<dbReference type="Pfam" id="PF02949">
    <property type="entry name" value="7tm_6"/>
    <property type="match status" value="1"/>
</dbReference>
<proteinExistence type="inferred from homology"/>
<feature type="transmembrane region" description="Helical" evidence="11">
    <location>
        <begin position="88"/>
        <end position="110"/>
    </location>
</feature>
<comment type="subunit">
    <text evidence="10">Interacts with Orco. Complexes exist early in the endomembrane system in olfactory sensory neurons (OSNs), coupling these complexes to the conserved ciliary trafficking pathway.</text>
</comment>
<keyword evidence="12" id="KW-1185">Reference proteome</keyword>
<feature type="transmembrane region" description="Helical" evidence="11">
    <location>
        <begin position="320"/>
        <end position="341"/>
    </location>
</feature>
<evidence type="ECO:0000256" key="9">
    <source>
        <dbReference type="ARBA" id="ARBA00023224"/>
    </source>
</evidence>
<feature type="transmembrane region" description="Helical" evidence="11">
    <location>
        <begin position="156"/>
        <end position="177"/>
    </location>
</feature>
<dbReference type="GO" id="GO:0005886">
    <property type="term" value="C:plasma membrane"/>
    <property type="evidence" value="ECO:0007669"/>
    <property type="project" value="UniProtKB-SubCell"/>
</dbReference>
<evidence type="ECO:0000256" key="2">
    <source>
        <dbReference type="ARBA" id="ARBA00022475"/>
    </source>
</evidence>
<sequence>MSIDLKKKIFAKEIKAVEKSKEVFPVADDFLRLARFFFHSIGVEPYESDQETSLGFRLYLVFHVINMFFIYILMMVFVTSSVGPNADFLHISMVVGYITFGNVGVLKIIVVQLQKRKLSSLVRHMKSLFPPPVAKVQEQYAVGHYMKFCNRISKGFAFLLTTMVITNSISAIAQYAIQSFWLHSPNAELTLPYVSLAPWNWRESWKFWPAYLLQSIAAYTCTCGYISADLMMFAVVIQVIMHFDRLAKALREFNVRNNRDASGAEEDLKDLRSLIAYHIQVLEITDLMNNVFGVALLLNFINSSLLVCNVGFQLTVGFSLLYFGRQVLIILSALVEIYLICSLSQMLINASNNVSFAVYEMNWMECDARFRKMLLFIAMRAQKPVCLHATVFLDISMETMSSFMQVSYRFFCAIRMMYQ</sequence>
<dbReference type="GO" id="GO:0004984">
    <property type="term" value="F:olfactory receptor activity"/>
    <property type="evidence" value="ECO:0007669"/>
    <property type="project" value="InterPro"/>
</dbReference>
<organism evidence="12 13">
    <name type="scientific">Drosophila suzukii</name>
    <name type="common">Spotted-wing drosophila fruit fly</name>
    <dbReference type="NCBI Taxonomy" id="28584"/>
    <lineage>
        <taxon>Eukaryota</taxon>
        <taxon>Metazoa</taxon>
        <taxon>Ecdysozoa</taxon>
        <taxon>Arthropoda</taxon>
        <taxon>Hexapoda</taxon>
        <taxon>Insecta</taxon>
        <taxon>Pterygota</taxon>
        <taxon>Neoptera</taxon>
        <taxon>Endopterygota</taxon>
        <taxon>Diptera</taxon>
        <taxon>Brachycera</taxon>
        <taxon>Muscomorpha</taxon>
        <taxon>Ephydroidea</taxon>
        <taxon>Drosophilidae</taxon>
        <taxon>Drosophila</taxon>
        <taxon>Sophophora</taxon>
    </lineage>
</organism>
<evidence type="ECO:0000256" key="1">
    <source>
        <dbReference type="ARBA" id="ARBA00004651"/>
    </source>
</evidence>
<evidence type="ECO:0000256" key="6">
    <source>
        <dbReference type="ARBA" id="ARBA00022989"/>
    </source>
</evidence>
<comment type="similarity">
    <text evidence="11">Belongs to the insect chemoreceptor superfamily. Heteromeric odorant receptor channel (TC 1.A.69) family.</text>
</comment>
<dbReference type="AlphaFoldDB" id="A0AB40DHE3"/>
<dbReference type="GeneID" id="108018286"/>
<gene>
    <name evidence="13" type="primary">LOC108018286</name>
</gene>
<accession>A0AB40DHE3</accession>
<keyword evidence="2" id="KW-1003">Cell membrane</keyword>
<evidence type="ECO:0000256" key="8">
    <source>
        <dbReference type="ARBA" id="ARBA00023170"/>
    </source>
</evidence>
<feature type="transmembrane region" description="Helical" evidence="11">
    <location>
        <begin position="58"/>
        <end position="82"/>
    </location>
</feature>
<name>A0AB40DHE3_DROSZ</name>
<feature type="transmembrane region" description="Helical" evidence="11">
    <location>
        <begin position="291"/>
        <end position="314"/>
    </location>
</feature>
<keyword evidence="3 11" id="KW-0716">Sensory transduction</keyword>
<protein>
    <recommendedName>
        <fullName evidence="11">Odorant receptor</fullName>
    </recommendedName>
</protein>
<comment type="subcellular location">
    <subcellularLocation>
        <location evidence="1 11">Cell membrane</location>
        <topology evidence="1 11">Multi-pass membrane protein</topology>
    </subcellularLocation>
</comment>
<keyword evidence="9 11" id="KW-0807">Transducer</keyword>
<keyword evidence="8 11" id="KW-0675">Receptor</keyword>
<keyword evidence="4 11" id="KW-0812">Transmembrane</keyword>
<comment type="caution">
    <text evidence="11">Lacks conserved residue(s) required for the propagation of feature annotation.</text>
</comment>
<dbReference type="Proteomes" id="UP001652628">
    <property type="component" value="Chromosome 3"/>
</dbReference>
<evidence type="ECO:0000256" key="4">
    <source>
        <dbReference type="ARBA" id="ARBA00022692"/>
    </source>
</evidence>
<feature type="transmembrane region" description="Helical" evidence="11">
    <location>
        <begin position="216"/>
        <end position="241"/>
    </location>
</feature>
<evidence type="ECO:0000313" key="12">
    <source>
        <dbReference type="Proteomes" id="UP001652628"/>
    </source>
</evidence>
<evidence type="ECO:0000256" key="11">
    <source>
        <dbReference type="RuleBase" id="RU351113"/>
    </source>
</evidence>
<dbReference type="GO" id="GO:0005549">
    <property type="term" value="F:odorant binding"/>
    <property type="evidence" value="ECO:0007669"/>
    <property type="project" value="InterPro"/>
</dbReference>
<reference evidence="13" key="1">
    <citation type="submission" date="2025-08" db="UniProtKB">
        <authorList>
            <consortium name="RefSeq"/>
        </authorList>
    </citation>
    <scope>IDENTIFICATION</scope>
</reference>
<dbReference type="InterPro" id="IPR004117">
    <property type="entry name" value="7tm6_olfct_rcpt"/>
</dbReference>
<evidence type="ECO:0000256" key="7">
    <source>
        <dbReference type="ARBA" id="ARBA00023136"/>
    </source>
</evidence>
<keyword evidence="7 11" id="KW-0472">Membrane</keyword>
<evidence type="ECO:0000313" key="13">
    <source>
        <dbReference type="RefSeq" id="XP_065722620.1"/>
    </source>
</evidence>
<dbReference type="PANTHER" id="PTHR21137">
    <property type="entry name" value="ODORANT RECEPTOR"/>
    <property type="match status" value="1"/>
</dbReference>